<dbReference type="InterPro" id="IPR005656">
    <property type="entry name" value="MmgE_PrpD"/>
</dbReference>
<dbReference type="Gene3D" id="3.30.1330.120">
    <property type="entry name" value="2-methylcitrate dehydratase PrpD"/>
    <property type="match status" value="1"/>
</dbReference>
<dbReference type="Pfam" id="PF19305">
    <property type="entry name" value="MmgE_PrpD_C"/>
    <property type="match status" value="1"/>
</dbReference>
<evidence type="ECO:0000259" key="2">
    <source>
        <dbReference type="Pfam" id="PF03972"/>
    </source>
</evidence>
<evidence type="ECO:0000313" key="4">
    <source>
        <dbReference type="EMBL" id="KAK4496610.1"/>
    </source>
</evidence>
<dbReference type="PANTHER" id="PTHR16943">
    <property type="entry name" value="2-METHYLCITRATE DEHYDRATASE-RELATED"/>
    <property type="match status" value="1"/>
</dbReference>
<sequence>MIGAFAAAGAIACGENDDEATTANALSLAVNAACGINQWACSGTPEIFIHNGTAARSGITSHALAKAGVTSSPEVLEGKHGLFSALGVLPDAVSTFKNWLQSSSSGRGILDVKWKPLGCCNYTQTTTALALKIRQLPDFDIADVRSIDITTTTAALQYPGCDNGGPLNPIGQGKMSIQYGISVALLLGRLDEASWDPLSNLGTASLIQRCTLSASPAFDEAYRQGLQPAHVKVTLENGKILEQEAADVPWLESSEVLERSVREIGEGLSVEQARHLVRICLDLHHLEDFTALEAWLF</sequence>
<proteinExistence type="inferred from homology"/>
<dbReference type="SUPFAM" id="SSF103378">
    <property type="entry name" value="2-methylcitrate dehydratase PrpD"/>
    <property type="match status" value="1"/>
</dbReference>
<organism evidence="4 5">
    <name type="scientific">Zasmidium cellare</name>
    <name type="common">Wine cellar mold</name>
    <name type="synonym">Racodium cellare</name>
    <dbReference type="NCBI Taxonomy" id="395010"/>
    <lineage>
        <taxon>Eukaryota</taxon>
        <taxon>Fungi</taxon>
        <taxon>Dikarya</taxon>
        <taxon>Ascomycota</taxon>
        <taxon>Pezizomycotina</taxon>
        <taxon>Dothideomycetes</taxon>
        <taxon>Dothideomycetidae</taxon>
        <taxon>Mycosphaerellales</taxon>
        <taxon>Mycosphaerellaceae</taxon>
        <taxon>Zasmidium</taxon>
    </lineage>
</organism>
<dbReference type="InterPro" id="IPR045337">
    <property type="entry name" value="MmgE_PrpD_C"/>
</dbReference>
<protein>
    <recommendedName>
        <fullName evidence="6">MmgE/PrpD family protein</fullName>
    </recommendedName>
</protein>
<dbReference type="InterPro" id="IPR045336">
    <property type="entry name" value="MmgE_PrpD_N"/>
</dbReference>
<feature type="domain" description="MmgE/PrpD C-terminal" evidence="3">
    <location>
        <begin position="119"/>
        <end position="246"/>
    </location>
</feature>
<name>A0ABR0E5A1_ZASCE</name>
<dbReference type="InterPro" id="IPR036148">
    <property type="entry name" value="MmgE/PrpD_sf"/>
</dbReference>
<dbReference type="InterPro" id="IPR042183">
    <property type="entry name" value="MmgE/PrpD_sf_1"/>
</dbReference>
<feature type="domain" description="MmgE/PrpD N-terminal" evidence="2">
    <location>
        <begin position="2"/>
        <end position="86"/>
    </location>
</feature>
<reference evidence="4 5" key="1">
    <citation type="journal article" date="2023" name="G3 (Bethesda)">
        <title>A chromosome-level genome assembly of Zasmidium syzygii isolated from banana leaves.</title>
        <authorList>
            <person name="van Westerhoven A.C."/>
            <person name="Mehrabi R."/>
            <person name="Talebi R."/>
            <person name="Steentjes M.B.F."/>
            <person name="Corcolon B."/>
            <person name="Chong P.A."/>
            <person name="Kema G.H.J."/>
            <person name="Seidl M.F."/>
        </authorList>
    </citation>
    <scope>NUCLEOTIDE SEQUENCE [LARGE SCALE GENOMIC DNA]</scope>
    <source>
        <strain evidence="4 5">P124</strain>
    </source>
</reference>
<dbReference type="Proteomes" id="UP001305779">
    <property type="component" value="Unassembled WGS sequence"/>
</dbReference>
<dbReference type="InterPro" id="IPR042188">
    <property type="entry name" value="MmgE/PrpD_sf_2"/>
</dbReference>
<dbReference type="EMBL" id="JAXOVC010000010">
    <property type="protein sequence ID" value="KAK4496610.1"/>
    <property type="molecule type" value="Genomic_DNA"/>
</dbReference>
<evidence type="ECO:0000259" key="3">
    <source>
        <dbReference type="Pfam" id="PF19305"/>
    </source>
</evidence>
<comment type="caution">
    <text evidence="4">The sequence shown here is derived from an EMBL/GenBank/DDBJ whole genome shotgun (WGS) entry which is preliminary data.</text>
</comment>
<evidence type="ECO:0000256" key="1">
    <source>
        <dbReference type="ARBA" id="ARBA00006174"/>
    </source>
</evidence>
<dbReference type="PANTHER" id="PTHR16943:SF8">
    <property type="entry name" value="2-METHYLCITRATE DEHYDRATASE"/>
    <property type="match status" value="1"/>
</dbReference>
<accession>A0ABR0E5A1</accession>
<dbReference type="Pfam" id="PF03972">
    <property type="entry name" value="MmgE_PrpD_N"/>
    <property type="match status" value="1"/>
</dbReference>
<evidence type="ECO:0000313" key="5">
    <source>
        <dbReference type="Proteomes" id="UP001305779"/>
    </source>
</evidence>
<comment type="similarity">
    <text evidence="1">Belongs to the PrpD family.</text>
</comment>
<keyword evidence="5" id="KW-1185">Reference proteome</keyword>
<evidence type="ECO:0008006" key="6">
    <source>
        <dbReference type="Google" id="ProtNLM"/>
    </source>
</evidence>
<gene>
    <name evidence="4" type="ORF">PRZ48_012590</name>
</gene>
<dbReference type="Gene3D" id="1.10.4100.10">
    <property type="entry name" value="2-methylcitrate dehydratase PrpD"/>
    <property type="match status" value="1"/>
</dbReference>